<feature type="domain" description="DUF4124" evidence="1">
    <location>
        <begin position="2"/>
        <end position="30"/>
    </location>
</feature>
<dbReference type="Pfam" id="PF13511">
    <property type="entry name" value="DUF4124"/>
    <property type="match status" value="1"/>
</dbReference>
<accession>A0A5E7PE24</accession>
<sequence length="117" mass="12719">MAAASAMATTIYKSTDANGVVSYSDFPTSKNSKPFIFRDGMVEHLERQVRLIIMKKNGVDSVYVRNDLYAPVEVELSFSGVKNASGAPGKPIRRVIPQRTSVRMAQLTATKAGKPLA</sequence>
<dbReference type="Proteomes" id="UP000327111">
    <property type="component" value="Unassembled WGS sequence"/>
</dbReference>
<evidence type="ECO:0000259" key="1">
    <source>
        <dbReference type="Pfam" id="PF13511"/>
    </source>
</evidence>
<dbReference type="EMBL" id="CABVIF010000013">
    <property type="protein sequence ID" value="VVP45593.1"/>
    <property type="molecule type" value="Genomic_DNA"/>
</dbReference>
<dbReference type="InterPro" id="IPR025392">
    <property type="entry name" value="DUF4124"/>
</dbReference>
<proteinExistence type="predicted"/>
<evidence type="ECO:0000313" key="3">
    <source>
        <dbReference type="Proteomes" id="UP000327111"/>
    </source>
</evidence>
<name>A0A5E7PE24_PSEFL</name>
<protein>
    <recommendedName>
        <fullName evidence="1">DUF4124 domain-containing protein</fullName>
    </recommendedName>
</protein>
<reference evidence="2 3" key="1">
    <citation type="submission" date="2019-09" db="EMBL/GenBank/DDBJ databases">
        <authorList>
            <person name="Chandra G."/>
            <person name="Truman W A."/>
        </authorList>
    </citation>
    <scope>NUCLEOTIDE SEQUENCE [LARGE SCALE GENOMIC DNA]</scope>
    <source>
        <strain evidence="2">PS854</strain>
    </source>
</reference>
<dbReference type="AlphaFoldDB" id="A0A5E7PE24"/>
<organism evidence="2 3">
    <name type="scientific">Pseudomonas fluorescens</name>
    <dbReference type="NCBI Taxonomy" id="294"/>
    <lineage>
        <taxon>Bacteria</taxon>
        <taxon>Pseudomonadati</taxon>
        <taxon>Pseudomonadota</taxon>
        <taxon>Gammaproteobacteria</taxon>
        <taxon>Pseudomonadales</taxon>
        <taxon>Pseudomonadaceae</taxon>
        <taxon>Pseudomonas</taxon>
    </lineage>
</organism>
<gene>
    <name evidence="2" type="ORF">PS854_05051</name>
</gene>
<evidence type="ECO:0000313" key="2">
    <source>
        <dbReference type="EMBL" id="VVP45593.1"/>
    </source>
</evidence>